<evidence type="ECO:0000313" key="1">
    <source>
        <dbReference type="EMBL" id="GAG82841.1"/>
    </source>
</evidence>
<dbReference type="EMBL" id="BART01017858">
    <property type="protein sequence ID" value="GAG82841.1"/>
    <property type="molecule type" value="Genomic_DNA"/>
</dbReference>
<name>X1CF39_9ZZZZ</name>
<organism evidence="1">
    <name type="scientific">marine sediment metagenome</name>
    <dbReference type="NCBI Taxonomy" id="412755"/>
    <lineage>
        <taxon>unclassified sequences</taxon>
        <taxon>metagenomes</taxon>
        <taxon>ecological metagenomes</taxon>
    </lineage>
</organism>
<gene>
    <name evidence="1" type="ORF">S01H4_33846</name>
</gene>
<dbReference type="AlphaFoldDB" id="X1CF39"/>
<comment type="caution">
    <text evidence="1">The sequence shown here is derived from an EMBL/GenBank/DDBJ whole genome shotgun (WGS) entry which is preliminary data.</text>
</comment>
<proteinExistence type="predicted"/>
<protein>
    <submittedName>
        <fullName evidence="1">Uncharacterized protein</fullName>
    </submittedName>
</protein>
<reference evidence="1" key="1">
    <citation type="journal article" date="2014" name="Front. Microbiol.">
        <title>High frequency of phylogenetically diverse reductive dehalogenase-homologous genes in deep subseafloor sedimentary metagenomes.</title>
        <authorList>
            <person name="Kawai M."/>
            <person name="Futagami T."/>
            <person name="Toyoda A."/>
            <person name="Takaki Y."/>
            <person name="Nishi S."/>
            <person name="Hori S."/>
            <person name="Arai W."/>
            <person name="Tsubouchi T."/>
            <person name="Morono Y."/>
            <person name="Uchiyama I."/>
            <person name="Ito T."/>
            <person name="Fujiyama A."/>
            <person name="Inagaki F."/>
            <person name="Takami H."/>
        </authorList>
    </citation>
    <scope>NUCLEOTIDE SEQUENCE</scope>
    <source>
        <strain evidence="1">Expedition CK06-06</strain>
    </source>
</reference>
<sequence>MKKLLLVFCLAIVSVALAATPTITKSIGKYPLGDKHGTWALVQKGGPIILVENARVVNEDGQVSVIIVNGKVTEQTDTFIIIVNCRIDKEKGKISFTGGNRMVEDKEFVRIIIENGSIALLSNGIIVVNGYITKVGIIDQNFFK</sequence>
<accession>X1CF39</accession>